<evidence type="ECO:0000313" key="1">
    <source>
        <dbReference type="EMBL" id="KAK1863572.1"/>
    </source>
</evidence>
<proteinExistence type="predicted"/>
<dbReference type="Proteomes" id="UP000798662">
    <property type="component" value="Chromosome 2"/>
</dbReference>
<sequence length="538" mass="51972">MAQLRAPFPVLRAAAAMEVGDGRPSAPPPPAGPGGAYPRDGPMVLLPHWPVGSRHPAAPRVLDGASKAATPSAAHDEPETTLIPSRPLVATPWVPSATLPRRASAPVWTAAGELLRPAGAAASRRGRGRGAAAARAAAAGGIVSEVNALAAAFVDARADREAADDAAADGRAAVAARVGAGIAAALPAVVDDANGRVRDGLAAVHRHAAAAHARAVAAAKADAAATVAAARADAEAVAAAARAAAADRVAARVAAAADAERRAADALAAARADAAAAAADADASRATAVGARLDAIAADARAAAVSDLGGRLATWTAPRESRVAALATRVEGLADAAIGALVATPAAGAATARVATSLAAAAADDGPVPPLAGDAAAGAGAGAGDDAPSALVGAVAASLPPAAAGVPLPTAAALRRRWTDGVAWPARVAVLLPAVGEALPAAAGGVVVRAAATLLAVVKPDFVDVGVAAPERALRRATTAVREGDLPAAIAATDDLSGLAREVVASWVADARCRLLVAQAARVLAAEAAVQASSSRAA</sequence>
<name>A0ACC3C077_PYRYE</name>
<reference evidence="1" key="1">
    <citation type="submission" date="2019-11" db="EMBL/GenBank/DDBJ databases">
        <title>Nori genome reveals adaptations in red seaweeds to the harsh intertidal environment.</title>
        <authorList>
            <person name="Wang D."/>
            <person name="Mao Y."/>
        </authorList>
    </citation>
    <scope>NUCLEOTIDE SEQUENCE</scope>
    <source>
        <tissue evidence="1">Gametophyte</tissue>
    </source>
</reference>
<comment type="caution">
    <text evidence="1">The sequence shown here is derived from an EMBL/GenBank/DDBJ whole genome shotgun (WGS) entry which is preliminary data.</text>
</comment>
<organism evidence="1 2">
    <name type="scientific">Pyropia yezoensis</name>
    <name type="common">Susabi-nori</name>
    <name type="synonym">Porphyra yezoensis</name>
    <dbReference type="NCBI Taxonomy" id="2788"/>
    <lineage>
        <taxon>Eukaryota</taxon>
        <taxon>Rhodophyta</taxon>
        <taxon>Bangiophyceae</taxon>
        <taxon>Bangiales</taxon>
        <taxon>Bangiaceae</taxon>
        <taxon>Pyropia</taxon>
    </lineage>
</organism>
<evidence type="ECO:0000313" key="2">
    <source>
        <dbReference type="Proteomes" id="UP000798662"/>
    </source>
</evidence>
<dbReference type="EMBL" id="CM020619">
    <property type="protein sequence ID" value="KAK1863572.1"/>
    <property type="molecule type" value="Genomic_DNA"/>
</dbReference>
<accession>A0ACC3C077</accession>
<protein>
    <submittedName>
        <fullName evidence="1">Uncharacterized protein</fullName>
    </submittedName>
</protein>
<gene>
    <name evidence="1" type="ORF">I4F81_006126</name>
</gene>
<keyword evidence="2" id="KW-1185">Reference proteome</keyword>